<evidence type="ECO:0000256" key="1">
    <source>
        <dbReference type="ARBA" id="ARBA00022448"/>
    </source>
</evidence>
<keyword evidence="4" id="KW-1185">Reference proteome</keyword>
<dbReference type="OrthoDB" id="9806939at2"/>
<keyword evidence="1" id="KW-0813">Transport</keyword>
<dbReference type="Gene3D" id="2.40.420.20">
    <property type="match status" value="1"/>
</dbReference>
<dbReference type="GO" id="GO:0015679">
    <property type="term" value="P:plasma membrane copper ion transport"/>
    <property type="evidence" value="ECO:0007669"/>
    <property type="project" value="TreeGrafter"/>
</dbReference>
<dbReference type="SUPFAM" id="SSF111369">
    <property type="entry name" value="HlyD-like secretion proteins"/>
    <property type="match status" value="1"/>
</dbReference>
<evidence type="ECO:0000313" key="3">
    <source>
        <dbReference type="EMBL" id="RBQ28815.1"/>
    </source>
</evidence>
<dbReference type="AlphaFoldDB" id="A0A366MRD5"/>
<evidence type="ECO:0000259" key="2">
    <source>
        <dbReference type="Pfam" id="PF25954"/>
    </source>
</evidence>
<accession>A0A366MRD5</accession>
<dbReference type="InterPro" id="IPR058792">
    <property type="entry name" value="Beta-barrel_RND_2"/>
</dbReference>
<dbReference type="GO" id="GO:0060003">
    <property type="term" value="P:copper ion export"/>
    <property type="evidence" value="ECO:0007669"/>
    <property type="project" value="TreeGrafter"/>
</dbReference>
<protein>
    <submittedName>
        <fullName evidence="3">Cation transporter</fullName>
    </submittedName>
</protein>
<dbReference type="GO" id="GO:0046914">
    <property type="term" value="F:transition metal ion binding"/>
    <property type="evidence" value="ECO:0007669"/>
    <property type="project" value="TreeGrafter"/>
</dbReference>
<name>A0A366MRD5_9BACT</name>
<reference evidence="3 4" key="1">
    <citation type="submission" date="2017-10" db="EMBL/GenBank/DDBJ databases">
        <title>Genomics of the genus Arcobacter.</title>
        <authorList>
            <person name="Perez-Cataluna A."/>
            <person name="Figueras M.J."/>
        </authorList>
    </citation>
    <scope>NUCLEOTIDE SEQUENCE [LARGE SCALE GENOMIC DNA]</scope>
    <source>
        <strain evidence="3 4">CECT 9230</strain>
    </source>
</reference>
<feature type="domain" description="CusB-like beta-barrel" evidence="2">
    <location>
        <begin position="176"/>
        <end position="247"/>
    </location>
</feature>
<proteinExistence type="predicted"/>
<sequence>MKNLIFFISFIAIGLNANPIDAKQLFNIEKTKVKKEFVKESKSFYGITKIDESKTFDIVSRFDGYITYLNANKNYISIKKGEHLYSVYSSEINSIQKEIQIAKELNNNIYKSAISKLDNFDISKSEQEKIKNDKITNSGISVSSPINGVIIEKNINNNSYIQKGEVLFKIASLDELWFIASVYQEDLAFLKTGMNANIRFDGVQNSISSKIEFIYPVFNDNKTVDVRFVLSNQELNILPSMFGKVEVYKDKAEVLILPSTAVIKKEDSFYVFIPKEKGEFEPKNIEAKRVSSDKYEIVSGLNENDEVINNTLFLFDADAMTNRLYETKSSDEW</sequence>
<dbReference type="EMBL" id="PDKB01000011">
    <property type="protein sequence ID" value="RBQ28815.1"/>
    <property type="molecule type" value="Genomic_DNA"/>
</dbReference>
<dbReference type="Pfam" id="PF25954">
    <property type="entry name" value="Beta-barrel_RND_2"/>
    <property type="match status" value="1"/>
</dbReference>
<dbReference type="Proteomes" id="UP000252669">
    <property type="component" value="Unassembled WGS sequence"/>
</dbReference>
<dbReference type="PANTHER" id="PTHR30097:SF15">
    <property type="entry name" value="CATION EFFLUX SYSTEM PROTEIN CUSB"/>
    <property type="match status" value="1"/>
</dbReference>
<dbReference type="PANTHER" id="PTHR30097">
    <property type="entry name" value="CATION EFFLUX SYSTEM PROTEIN CUSB"/>
    <property type="match status" value="1"/>
</dbReference>
<organism evidence="3 4">
    <name type="scientific">Aliarcobacter vitoriensis</name>
    <dbReference type="NCBI Taxonomy" id="2011099"/>
    <lineage>
        <taxon>Bacteria</taxon>
        <taxon>Pseudomonadati</taxon>
        <taxon>Campylobacterota</taxon>
        <taxon>Epsilonproteobacteria</taxon>
        <taxon>Campylobacterales</taxon>
        <taxon>Arcobacteraceae</taxon>
        <taxon>Aliarcobacter</taxon>
    </lineage>
</organism>
<comment type="caution">
    <text evidence="3">The sequence shown here is derived from an EMBL/GenBank/DDBJ whole genome shotgun (WGS) entry which is preliminary data.</text>
</comment>
<dbReference type="GO" id="GO:0030288">
    <property type="term" value="C:outer membrane-bounded periplasmic space"/>
    <property type="evidence" value="ECO:0007669"/>
    <property type="project" value="TreeGrafter"/>
</dbReference>
<evidence type="ECO:0000313" key="4">
    <source>
        <dbReference type="Proteomes" id="UP000252669"/>
    </source>
</evidence>
<dbReference type="InterPro" id="IPR051909">
    <property type="entry name" value="MFP_Cation_Efflux"/>
</dbReference>
<dbReference type="RefSeq" id="WP_113894591.1">
    <property type="nucleotide sequence ID" value="NZ_JANJGA010000011.1"/>
</dbReference>
<gene>
    <name evidence="3" type="ORF">CRU91_07410</name>
</gene>
<dbReference type="Gene3D" id="2.40.30.170">
    <property type="match status" value="1"/>
</dbReference>